<feature type="transmembrane region" description="Helical" evidence="2">
    <location>
        <begin position="257"/>
        <end position="279"/>
    </location>
</feature>
<name>A0A1J7IS55_9PEZI</name>
<dbReference type="EMBL" id="KV875097">
    <property type="protein sequence ID" value="OIW30310.1"/>
    <property type="molecule type" value="Genomic_DNA"/>
</dbReference>
<reference evidence="4 5" key="1">
    <citation type="submission" date="2016-10" db="EMBL/GenBank/DDBJ databases">
        <title>Draft genome sequence of Coniochaeta ligniaria NRRL30616, a lignocellulolytic fungus for bioabatement of inhibitors in plant biomass hydrolysates.</title>
        <authorList>
            <consortium name="DOE Joint Genome Institute"/>
            <person name="Jimenez D.J."/>
            <person name="Hector R.E."/>
            <person name="Riley R."/>
            <person name="Sun H."/>
            <person name="Grigoriev I.V."/>
            <person name="Van Elsas J.D."/>
            <person name="Nichols N.N."/>
        </authorList>
    </citation>
    <scope>NUCLEOTIDE SEQUENCE [LARGE SCALE GENOMIC DNA]</scope>
    <source>
        <strain evidence="4 5">NRRL 30616</strain>
    </source>
</reference>
<proteinExistence type="predicted"/>
<evidence type="ECO:0000313" key="4">
    <source>
        <dbReference type="EMBL" id="OIW30310.1"/>
    </source>
</evidence>
<keyword evidence="5" id="KW-1185">Reference proteome</keyword>
<evidence type="ECO:0000256" key="1">
    <source>
        <dbReference type="SAM" id="MobiDB-lite"/>
    </source>
</evidence>
<keyword evidence="2" id="KW-0472">Membrane</keyword>
<evidence type="ECO:0000259" key="3">
    <source>
        <dbReference type="Pfam" id="PF20237"/>
    </source>
</evidence>
<feature type="transmembrane region" description="Helical" evidence="2">
    <location>
        <begin position="285"/>
        <end position="305"/>
    </location>
</feature>
<dbReference type="PANTHER" id="PTHR34502:SF5">
    <property type="entry name" value="DUF6594 DOMAIN-CONTAINING PROTEIN"/>
    <property type="match status" value="1"/>
</dbReference>
<dbReference type="OrthoDB" id="5342093at2759"/>
<feature type="region of interest" description="Disordered" evidence="1">
    <location>
        <begin position="14"/>
        <end position="66"/>
    </location>
</feature>
<sequence>MNFFAKDHNEAEQGLRVPLGDVTSSSQPSAAQTSTALRPSVAPSMDGIEERPTGSGTHSGSILDTKKIRRKDEVTRWAMGWPRFAAVQASLHNAGVYRRFGYLYARLLLYTQGRLDNLQQQLEAHEKNPATDNRGLTARQTRKVNEPDNPDQLDLIMAEVRKELHGYGELQLLDRNTQALLTAYESEVQILYSRIGAAGMIDESGAQAAYEITDFIYTRPDLVHNGIRGLLSMKHVQKLCRCIIGDRELSSALFERVLQILVVLYILFMLLTPAALIYLLELSKYVSYGLVVVFSVVFCGSLVVANTSFERFLVGTCTYAAVLITILMQTQVIGGASCT</sequence>
<dbReference type="Pfam" id="PF20237">
    <property type="entry name" value="DUF6594"/>
    <property type="match status" value="1"/>
</dbReference>
<dbReference type="Proteomes" id="UP000182658">
    <property type="component" value="Unassembled WGS sequence"/>
</dbReference>
<dbReference type="AlphaFoldDB" id="A0A1J7IS55"/>
<feature type="domain" description="DUF6594" evidence="3">
    <location>
        <begin position="81"/>
        <end position="323"/>
    </location>
</feature>
<protein>
    <recommendedName>
        <fullName evidence="3">DUF6594 domain-containing protein</fullName>
    </recommendedName>
</protein>
<dbReference type="InParanoid" id="A0A1J7IS55"/>
<gene>
    <name evidence="4" type="ORF">CONLIGDRAFT_363528</name>
</gene>
<dbReference type="PANTHER" id="PTHR34502">
    <property type="entry name" value="DUF6594 DOMAIN-CONTAINING PROTEIN-RELATED"/>
    <property type="match status" value="1"/>
</dbReference>
<dbReference type="InterPro" id="IPR046529">
    <property type="entry name" value="DUF6594"/>
</dbReference>
<evidence type="ECO:0000313" key="5">
    <source>
        <dbReference type="Proteomes" id="UP000182658"/>
    </source>
</evidence>
<accession>A0A1J7IS55</accession>
<organism evidence="4 5">
    <name type="scientific">Coniochaeta ligniaria NRRL 30616</name>
    <dbReference type="NCBI Taxonomy" id="1408157"/>
    <lineage>
        <taxon>Eukaryota</taxon>
        <taxon>Fungi</taxon>
        <taxon>Dikarya</taxon>
        <taxon>Ascomycota</taxon>
        <taxon>Pezizomycotina</taxon>
        <taxon>Sordariomycetes</taxon>
        <taxon>Sordariomycetidae</taxon>
        <taxon>Coniochaetales</taxon>
        <taxon>Coniochaetaceae</taxon>
        <taxon>Coniochaeta</taxon>
    </lineage>
</organism>
<evidence type="ECO:0000256" key="2">
    <source>
        <dbReference type="SAM" id="Phobius"/>
    </source>
</evidence>
<feature type="compositionally biased region" description="Low complexity" evidence="1">
    <location>
        <begin position="23"/>
        <end position="36"/>
    </location>
</feature>
<keyword evidence="2" id="KW-0812">Transmembrane</keyword>
<feature type="transmembrane region" description="Helical" evidence="2">
    <location>
        <begin position="312"/>
        <end position="333"/>
    </location>
</feature>
<keyword evidence="2" id="KW-1133">Transmembrane helix</keyword>